<keyword evidence="3" id="KW-1185">Reference proteome</keyword>
<dbReference type="VEuPathDB" id="ToxoDB:cyc_06916"/>
<dbReference type="AlphaFoldDB" id="A0A1D3D7L6"/>
<dbReference type="PROSITE" id="PS51820">
    <property type="entry name" value="PA14"/>
    <property type="match status" value="1"/>
</dbReference>
<gene>
    <name evidence="2" type="ORF">cyc_06916</name>
</gene>
<protein>
    <submittedName>
        <fullName evidence="2">PA14 domain-containing protein</fullName>
    </submittedName>
</protein>
<feature type="domain" description="PA14" evidence="1">
    <location>
        <begin position="63"/>
        <end position="203"/>
    </location>
</feature>
<dbReference type="SMART" id="SM00758">
    <property type="entry name" value="PA14"/>
    <property type="match status" value="1"/>
</dbReference>
<dbReference type="VEuPathDB" id="ToxoDB:LOC34622979"/>
<dbReference type="Pfam" id="PF07691">
    <property type="entry name" value="PA14"/>
    <property type="match status" value="1"/>
</dbReference>
<name>A0A1D3D7L6_9EIME</name>
<dbReference type="InParanoid" id="A0A1D3D7L6"/>
<evidence type="ECO:0000313" key="3">
    <source>
        <dbReference type="Proteomes" id="UP000095192"/>
    </source>
</evidence>
<dbReference type="Proteomes" id="UP000095192">
    <property type="component" value="Unassembled WGS sequence"/>
</dbReference>
<organism evidence="2 3">
    <name type="scientific">Cyclospora cayetanensis</name>
    <dbReference type="NCBI Taxonomy" id="88456"/>
    <lineage>
        <taxon>Eukaryota</taxon>
        <taxon>Sar</taxon>
        <taxon>Alveolata</taxon>
        <taxon>Apicomplexa</taxon>
        <taxon>Conoidasida</taxon>
        <taxon>Coccidia</taxon>
        <taxon>Eucoccidiorida</taxon>
        <taxon>Eimeriorina</taxon>
        <taxon>Eimeriidae</taxon>
        <taxon>Cyclospora</taxon>
    </lineage>
</organism>
<dbReference type="InterPro" id="IPR011658">
    <property type="entry name" value="PA14_dom"/>
</dbReference>
<evidence type="ECO:0000259" key="1">
    <source>
        <dbReference type="PROSITE" id="PS51820"/>
    </source>
</evidence>
<comment type="caution">
    <text evidence="2">The sequence shown here is derived from an EMBL/GenBank/DDBJ whole genome shotgun (WGS) entry which is preliminary data.</text>
</comment>
<dbReference type="Gene3D" id="3.90.182.10">
    <property type="entry name" value="Toxin - Anthrax Protective Antigen,domain 1"/>
    <property type="match status" value="1"/>
</dbReference>
<dbReference type="EMBL" id="JROU02000384">
    <property type="protein sequence ID" value="OEH79438.1"/>
    <property type="molecule type" value="Genomic_DNA"/>
</dbReference>
<reference evidence="2 3" key="1">
    <citation type="journal article" date="2016" name="BMC Genomics">
        <title>Comparative genomics reveals Cyclospora cayetanensis possesses coccidia-like metabolism and invasion components but unique surface antigens.</title>
        <authorList>
            <person name="Liu S."/>
            <person name="Wang L."/>
            <person name="Zheng H."/>
            <person name="Xu Z."/>
            <person name="Roellig D.M."/>
            <person name="Li N."/>
            <person name="Frace M.A."/>
            <person name="Tang K."/>
            <person name="Arrowood M.J."/>
            <person name="Moss D.M."/>
            <person name="Zhang L."/>
            <person name="Feng Y."/>
            <person name="Xiao L."/>
        </authorList>
    </citation>
    <scope>NUCLEOTIDE SEQUENCE [LARGE SCALE GENOMIC DNA]</scope>
    <source>
        <strain evidence="2 3">CHN_HEN01</strain>
    </source>
</reference>
<accession>A0A1D3D7L6</accession>
<sequence>MRLFASHIAERMQIIEDVLSGSKRAFEELQANLSKVRALQAVAAHVMEDVERDADEASNNRNNCSDGVRATFFSNPFFRGPPAGYQDDATIDLKVEGSSPFPGVPVQSFSVRWDGYLVPTVSDRYRLFTYADCGIRVFLDDSPIIVDRMPAPEESAAFSEDPVQPLPPSGFTGVAKIFSSPQARAVLGWTSNTLPEQTIPPENYFQSDSPPLLKIAGLPGNDYDLSTLDDGQLAFIDSGSHFIADVPAYYRGLRLLRTQKHPKNTTVHFEVSAECVVFVGVPRGAVPPSASQQLVFQPVKFAAVDNAISIYFASSRDVRRTLVVTTAVCVLPHRIELQVKASEQQRFSIYSARILPGLVAFDVPPGAPVVVSLTRAPTFETCSQSSALSRRSLFDASDLSSLGE</sequence>
<dbReference type="InterPro" id="IPR037524">
    <property type="entry name" value="PA14/GLEYA"/>
</dbReference>
<proteinExistence type="predicted"/>
<dbReference type="SUPFAM" id="SSF56988">
    <property type="entry name" value="Anthrax protective antigen"/>
    <property type="match status" value="1"/>
</dbReference>
<evidence type="ECO:0000313" key="2">
    <source>
        <dbReference type="EMBL" id="OEH79438.1"/>
    </source>
</evidence>